<name>A0A4C1ZGF3_EUMVA</name>
<dbReference type="AlphaFoldDB" id="A0A4C1ZGF3"/>
<dbReference type="Proteomes" id="UP000299102">
    <property type="component" value="Unassembled WGS sequence"/>
</dbReference>
<evidence type="ECO:0000313" key="2">
    <source>
        <dbReference type="EMBL" id="GBP86223.1"/>
    </source>
</evidence>
<keyword evidence="1" id="KW-0812">Transmembrane</keyword>
<sequence length="112" mass="12527">MEHKPWSTRERALYAFDAIGFLLVAICMTRSGESLLRAARELRRNLARLNKFLCDESTIDSGSTRALLRVVRTRKPVVSACGLMELRAGLTPAALSLTANYTIVLLQFMNLI</sequence>
<comment type="caution">
    <text evidence="2">The sequence shown here is derived from an EMBL/GenBank/DDBJ whole genome shotgun (WGS) entry which is preliminary data.</text>
</comment>
<evidence type="ECO:0000256" key="1">
    <source>
        <dbReference type="SAM" id="Phobius"/>
    </source>
</evidence>
<organism evidence="2 3">
    <name type="scientific">Eumeta variegata</name>
    <name type="common">Bagworm moth</name>
    <name type="synonym">Eumeta japonica</name>
    <dbReference type="NCBI Taxonomy" id="151549"/>
    <lineage>
        <taxon>Eukaryota</taxon>
        <taxon>Metazoa</taxon>
        <taxon>Ecdysozoa</taxon>
        <taxon>Arthropoda</taxon>
        <taxon>Hexapoda</taxon>
        <taxon>Insecta</taxon>
        <taxon>Pterygota</taxon>
        <taxon>Neoptera</taxon>
        <taxon>Endopterygota</taxon>
        <taxon>Lepidoptera</taxon>
        <taxon>Glossata</taxon>
        <taxon>Ditrysia</taxon>
        <taxon>Tineoidea</taxon>
        <taxon>Psychidae</taxon>
        <taxon>Oiketicinae</taxon>
        <taxon>Eumeta</taxon>
    </lineage>
</organism>
<accession>A0A4C1ZGF3</accession>
<reference evidence="2 3" key="1">
    <citation type="journal article" date="2019" name="Commun. Biol.">
        <title>The bagworm genome reveals a unique fibroin gene that provides high tensile strength.</title>
        <authorList>
            <person name="Kono N."/>
            <person name="Nakamura H."/>
            <person name="Ohtoshi R."/>
            <person name="Tomita M."/>
            <person name="Numata K."/>
            <person name="Arakawa K."/>
        </authorList>
    </citation>
    <scope>NUCLEOTIDE SEQUENCE [LARGE SCALE GENOMIC DNA]</scope>
</reference>
<dbReference type="OrthoDB" id="6930543at2759"/>
<gene>
    <name evidence="2" type="ORF">EVAR_54839_1</name>
</gene>
<protein>
    <submittedName>
        <fullName evidence="2">Uncharacterized protein</fullName>
    </submittedName>
</protein>
<keyword evidence="1" id="KW-0472">Membrane</keyword>
<keyword evidence="3" id="KW-1185">Reference proteome</keyword>
<keyword evidence="1" id="KW-1133">Transmembrane helix</keyword>
<dbReference type="EMBL" id="BGZK01001781">
    <property type="protein sequence ID" value="GBP86223.1"/>
    <property type="molecule type" value="Genomic_DNA"/>
</dbReference>
<feature type="transmembrane region" description="Helical" evidence="1">
    <location>
        <begin position="12"/>
        <end position="30"/>
    </location>
</feature>
<proteinExistence type="predicted"/>
<evidence type="ECO:0000313" key="3">
    <source>
        <dbReference type="Proteomes" id="UP000299102"/>
    </source>
</evidence>